<evidence type="ECO:0000313" key="2">
    <source>
        <dbReference type="EMBL" id="QBK85754.1"/>
    </source>
</evidence>
<organism evidence="2">
    <name type="scientific">Marseillevirus LCMAC101</name>
    <dbReference type="NCBI Taxonomy" id="2506602"/>
    <lineage>
        <taxon>Viruses</taxon>
        <taxon>Varidnaviria</taxon>
        <taxon>Bamfordvirae</taxon>
        <taxon>Nucleocytoviricota</taxon>
        <taxon>Megaviricetes</taxon>
        <taxon>Pimascovirales</taxon>
        <taxon>Pimascovirales incertae sedis</taxon>
        <taxon>Marseilleviridae</taxon>
    </lineage>
</organism>
<keyword evidence="1" id="KW-0472">Membrane</keyword>
<keyword evidence="1" id="KW-1133">Transmembrane helix</keyword>
<accession>A0A481YTC4</accession>
<dbReference type="EMBL" id="MK500327">
    <property type="protein sequence ID" value="QBK85754.1"/>
    <property type="molecule type" value="Genomic_DNA"/>
</dbReference>
<feature type="transmembrane region" description="Helical" evidence="1">
    <location>
        <begin position="73"/>
        <end position="93"/>
    </location>
</feature>
<proteinExistence type="predicted"/>
<gene>
    <name evidence="2" type="ORF">LCMAC101_03490</name>
</gene>
<evidence type="ECO:0008006" key="3">
    <source>
        <dbReference type="Google" id="ProtNLM"/>
    </source>
</evidence>
<evidence type="ECO:0000256" key="1">
    <source>
        <dbReference type="SAM" id="Phobius"/>
    </source>
</evidence>
<reference evidence="2" key="1">
    <citation type="journal article" date="2019" name="MBio">
        <title>Virus Genomes from Deep Sea Sediments Expand the Ocean Megavirome and Support Independent Origins of Viral Gigantism.</title>
        <authorList>
            <person name="Backstrom D."/>
            <person name="Yutin N."/>
            <person name="Jorgensen S.L."/>
            <person name="Dharamshi J."/>
            <person name="Homa F."/>
            <person name="Zaremba-Niedwiedzka K."/>
            <person name="Spang A."/>
            <person name="Wolf Y.I."/>
            <person name="Koonin E.V."/>
            <person name="Ettema T.J."/>
        </authorList>
    </citation>
    <scope>NUCLEOTIDE SEQUENCE</scope>
</reference>
<protein>
    <recommendedName>
        <fullName evidence="3">Transmembrane protein</fullName>
    </recommendedName>
</protein>
<keyword evidence="1" id="KW-0812">Transmembrane</keyword>
<sequence length="101" mass="11609">MIGILVFFLALSTKLDCTFFIEKCPKNGYPTLNYEQKAVNSTNADPLLVDIIPSEVLPLVGTEENEKTQNYKLISLILNALLIFIIVCLFMFVPREERRRR</sequence>
<name>A0A481YTC4_9VIRU</name>